<keyword evidence="7" id="KW-0812">Transmembrane</keyword>
<dbReference type="SMART" id="SM00062">
    <property type="entry name" value="PBPb"/>
    <property type="match status" value="1"/>
</dbReference>
<dbReference type="Pfam" id="PF02518">
    <property type="entry name" value="HATPase_c"/>
    <property type="match status" value="1"/>
</dbReference>
<dbReference type="SUPFAM" id="SSF55874">
    <property type="entry name" value="ATPase domain of HSP90 chaperone/DNA topoisomerase II/histidine kinase"/>
    <property type="match status" value="1"/>
</dbReference>
<feature type="transmembrane region" description="Helical" evidence="7">
    <location>
        <begin position="12"/>
        <end position="29"/>
    </location>
</feature>
<proteinExistence type="predicted"/>
<evidence type="ECO:0000256" key="4">
    <source>
        <dbReference type="ARBA" id="ARBA00022777"/>
    </source>
</evidence>
<dbReference type="InterPro" id="IPR001638">
    <property type="entry name" value="Solute-binding_3/MltF_N"/>
</dbReference>
<dbReference type="Pfam" id="PF00497">
    <property type="entry name" value="SBP_bac_3"/>
    <property type="match status" value="1"/>
</dbReference>
<protein>
    <recommendedName>
        <fullName evidence="2">histidine kinase</fullName>
        <ecNumber evidence="2">2.7.13.3</ecNumber>
    </recommendedName>
</protein>
<dbReference type="CDD" id="cd01007">
    <property type="entry name" value="PBP2_BvgS_HisK_like"/>
    <property type="match status" value="1"/>
</dbReference>
<keyword evidence="4" id="KW-0418">Kinase</keyword>
<evidence type="ECO:0000256" key="2">
    <source>
        <dbReference type="ARBA" id="ARBA00012438"/>
    </source>
</evidence>
<keyword evidence="10" id="KW-1185">Reference proteome</keyword>
<comment type="catalytic activity">
    <reaction evidence="1">
        <text>ATP + protein L-histidine = ADP + protein N-phospho-L-histidine.</text>
        <dbReference type="EC" id="2.7.13.3"/>
    </reaction>
</comment>
<dbReference type="Gene3D" id="3.40.190.10">
    <property type="entry name" value="Periplasmic binding protein-like II"/>
    <property type="match status" value="2"/>
</dbReference>
<keyword evidence="5" id="KW-0902">Two-component regulatory system</keyword>
<evidence type="ECO:0000256" key="3">
    <source>
        <dbReference type="ARBA" id="ARBA00022553"/>
    </source>
</evidence>
<dbReference type="SUPFAM" id="SSF53850">
    <property type="entry name" value="Periplasmic binding protein-like II"/>
    <property type="match status" value="1"/>
</dbReference>
<evidence type="ECO:0000256" key="6">
    <source>
        <dbReference type="SAM" id="Coils"/>
    </source>
</evidence>
<feature type="coiled-coil region" evidence="6">
    <location>
        <begin position="336"/>
        <end position="416"/>
    </location>
</feature>
<feature type="domain" description="Histidine kinase" evidence="8">
    <location>
        <begin position="425"/>
        <end position="656"/>
    </location>
</feature>
<dbReference type="InterPro" id="IPR003594">
    <property type="entry name" value="HATPase_dom"/>
</dbReference>
<sequence length="656" mass="75415">MNIKKIFIGKKISILILFSILALISIYVYNANDSVLTSDEINFIKNHPVLYIAPDPMFAPVEYIDENGNYQGIAADYIRWISNEYNLNIKVVKLNNWDEILKNLENKKIDIIGAAVDTEERSKYTLFTNPYIENSNNILTRKTFDNSKGIESLKGKKILIIKGYAINDYMLKTYPYLSFSYVNNVKDALLTLSTGNADAIVLDTGQTSYYINKYNITNIKIAYPLDYTFNLSIGVRDDYKELISIFNKGIKSMNNKKKDQIQNRWISFGVYKTSYSRQFILGIVIASLILLIIILLFIQWNNTLKKKVQTKTLELTQELENRKKIEVELTSKNKVILETNELLENAKYELEELNDKLNSKVERRTKLLNMTNHELELSMFKLQNKQIELENTNTKLNESLLLIEETQDRLIEAEKQASLSRVVAGISHEINTPIGIAITAITFSTKELKNIKQLYEDKKLTKTKFSELVDLNIENSMIILNNLKSAVNIITRFKEISADNSIMEKREFNLTDYINNIVLNLKPITKKHNVKIDYLYDDNVRVNTFPSAITQIITNLTMNSINHGFDNKDGGNIHIELTKEKENYVKIVYSDNGRGISKENQKKVFEPFFTTKRGNGGMGLGLNIIYNIVNKSLQGKIELFSDEKGVKFTVVFPKNI</sequence>
<evidence type="ECO:0000259" key="8">
    <source>
        <dbReference type="PROSITE" id="PS50109"/>
    </source>
</evidence>
<feature type="transmembrane region" description="Helical" evidence="7">
    <location>
        <begin position="279"/>
        <end position="298"/>
    </location>
</feature>
<dbReference type="PANTHER" id="PTHR43065">
    <property type="entry name" value="SENSOR HISTIDINE KINASE"/>
    <property type="match status" value="1"/>
</dbReference>
<evidence type="ECO:0000313" key="10">
    <source>
        <dbReference type="Proteomes" id="UP001321786"/>
    </source>
</evidence>
<name>A0AAU9ELK1_9FIRM</name>
<dbReference type="Gene3D" id="3.30.565.10">
    <property type="entry name" value="Histidine kinase-like ATPase, C-terminal domain"/>
    <property type="match status" value="1"/>
</dbReference>
<dbReference type="PROSITE" id="PS50109">
    <property type="entry name" value="HIS_KIN"/>
    <property type="match status" value="1"/>
</dbReference>
<dbReference type="Gene3D" id="1.10.287.130">
    <property type="match status" value="1"/>
</dbReference>
<dbReference type="CDD" id="cd00082">
    <property type="entry name" value="HisKA"/>
    <property type="match status" value="1"/>
</dbReference>
<accession>A0AAU9ELK1</accession>
<evidence type="ECO:0000313" key="9">
    <source>
        <dbReference type="EMBL" id="BEP28919.1"/>
    </source>
</evidence>
<dbReference type="AlphaFoldDB" id="A0AAU9ELK1"/>
<keyword evidence="7" id="KW-0472">Membrane</keyword>
<dbReference type="SMART" id="SM00387">
    <property type="entry name" value="HATPase_c"/>
    <property type="match status" value="1"/>
</dbReference>
<dbReference type="InterPro" id="IPR005467">
    <property type="entry name" value="His_kinase_dom"/>
</dbReference>
<keyword evidence="3" id="KW-0597">Phosphoprotein</keyword>
<dbReference type="EMBL" id="AP028654">
    <property type="protein sequence ID" value="BEP28919.1"/>
    <property type="molecule type" value="Genomic_DNA"/>
</dbReference>
<keyword evidence="7" id="KW-1133">Transmembrane helix</keyword>
<keyword evidence="6" id="KW-0175">Coiled coil</keyword>
<dbReference type="Proteomes" id="UP001321786">
    <property type="component" value="Chromosome"/>
</dbReference>
<reference evidence="9 10" key="1">
    <citation type="submission" date="2023-08" db="EMBL/GenBank/DDBJ databases">
        <title>Helicovermis profunda gen. nov., sp. nov., a novel mesophilic, fermentative bacterium within the Bacillota from a deep-sea hydrothermal vent chimney.</title>
        <authorList>
            <person name="Miyazaki U."/>
            <person name="Mizutani D."/>
            <person name="Hashimoto Y."/>
            <person name="Tame A."/>
            <person name="Sawayama S."/>
            <person name="Miyazaki J."/>
            <person name="Takai K."/>
            <person name="Nakagawa S."/>
        </authorList>
    </citation>
    <scope>NUCLEOTIDE SEQUENCE [LARGE SCALE GENOMIC DNA]</scope>
    <source>
        <strain evidence="9 10">S502</strain>
    </source>
</reference>
<dbReference type="PANTHER" id="PTHR43065:SF47">
    <property type="match status" value="1"/>
</dbReference>
<gene>
    <name evidence="9" type="ORF">HLPR_12500</name>
</gene>
<dbReference type="InterPro" id="IPR004358">
    <property type="entry name" value="Sig_transdc_His_kin-like_C"/>
</dbReference>
<evidence type="ECO:0000256" key="7">
    <source>
        <dbReference type="SAM" id="Phobius"/>
    </source>
</evidence>
<dbReference type="EC" id="2.7.13.3" evidence="2"/>
<organism evidence="9 10">
    <name type="scientific">Helicovermis profundi</name>
    <dbReference type="NCBI Taxonomy" id="3065157"/>
    <lineage>
        <taxon>Bacteria</taxon>
        <taxon>Bacillati</taxon>
        <taxon>Bacillota</taxon>
        <taxon>Clostridia</taxon>
        <taxon>Helicovermis</taxon>
    </lineage>
</organism>
<dbReference type="InterPro" id="IPR036890">
    <property type="entry name" value="HATPase_C_sf"/>
</dbReference>
<dbReference type="KEGG" id="hprf:HLPR_12500"/>
<dbReference type="InterPro" id="IPR003661">
    <property type="entry name" value="HisK_dim/P_dom"/>
</dbReference>
<keyword evidence="4" id="KW-0808">Transferase</keyword>
<dbReference type="PRINTS" id="PR00344">
    <property type="entry name" value="BCTRLSENSOR"/>
</dbReference>
<dbReference type="RefSeq" id="WP_338537217.1">
    <property type="nucleotide sequence ID" value="NZ_AP028654.1"/>
</dbReference>
<dbReference type="GO" id="GO:0000155">
    <property type="term" value="F:phosphorelay sensor kinase activity"/>
    <property type="evidence" value="ECO:0007669"/>
    <property type="project" value="InterPro"/>
</dbReference>
<evidence type="ECO:0000256" key="5">
    <source>
        <dbReference type="ARBA" id="ARBA00023012"/>
    </source>
</evidence>
<evidence type="ECO:0000256" key="1">
    <source>
        <dbReference type="ARBA" id="ARBA00000085"/>
    </source>
</evidence>